<gene>
    <name evidence="2" type="ORF">IFO69_07165</name>
</gene>
<dbReference type="EMBL" id="JACYTQ010000002">
    <property type="protein sequence ID" value="MBD8488516.1"/>
    <property type="molecule type" value="Genomic_DNA"/>
</dbReference>
<evidence type="ECO:0000313" key="3">
    <source>
        <dbReference type="Proteomes" id="UP000647133"/>
    </source>
</evidence>
<keyword evidence="3" id="KW-1185">Reference proteome</keyword>
<reference evidence="2 3" key="1">
    <citation type="submission" date="2020-09" db="EMBL/GenBank/DDBJ databases">
        <title>Echinicola sp. CAU 1574 isolated from sand of Sido Beach.</title>
        <authorList>
            <person name="Kim W."/>
        </authorList>
    </citation>
    <scope>NUCLEOTIDE SEQUENCE [LARGE SCALE GENOMIC DNA]</scope>
    <source>
        <strain evidence="2 3">CAU 1574</strain>
    </source>
</reference>
<dbReference type="InterPro" id="IPR006640">
    <property type="entry name" value="SprT-like_domain"/>
</dbReference>
<evidence type="ECO:0000259" key="1">
    <source>
        <dbReference type="Pfam" id="PF10263"/>
    </source>
</evidence>
<protein>
    <submittedName>
        <fullName evidence="2">SprT-like domain-containing protein</fullName>
    </submittedName>
</protein>
<evidence type="ECO:0000313" key="2">
    <source>
        <dbReference type="EMBL" id="MBD8488516.1"/>
    </source>
</evidence>
<comment type="caution">
    <text evidence="2">The sequence shown here is derived from an EMBL/GenBank/DDBJ whole genome shotgun (WGS) entry which is preliminary data.</text>
</comment>
<feature type="domain" description="SprT-like" evidence="1">
    <location>
        <begin position="30"/>
        <end position="106"/>
    </location>
</feature>
<accession>A0ABR9AI96</accession>
<organism evidence="2 3">
    <name type="scientific">Echinicola arenosa</name>
    <dbReference type="NCBI Taxonomy" id="2774144"/>
    <lineage>
        <taxon>Bacteria</taxon>
        <taxon>Pseudomonadati</taxon>
        <taxon>Bacteroidota</taxon>
        <taxon>Cytophagia</taxon>
        <taxon>Cytophagales</taxon>
        <taxon>Cyclobacteriaceae</taxon>
        <taxon>Echinicola</taxon>
    </lineage>
</organism>
<dbReference type="Pfam" id="PF10263">
    <property type="entry name" value="SprT-like"/>
    <property type="match status" value="1"/>
</dbReference>
<sequence length="206" mass="24671">MEKDVKLEILQIFKQQVPENAVQYCWDLWHEDPFHFKISNSRKTKLGDFRYRTDQEIQKITINHDLNIYQFLITYIHEVAHHRTFQKYGLKTKPHGIEWKKTFQQLLSPLLSDLIFPKDILLPLKRHMQNPKASSGADFWLSKELRKYDSFRHKAIYLDEIKIGSHFEIKGRQFKKVQPRRTRVLCEEIPSGKRYLISGHAEVKPI</sequence>
<name>A0ABR9AI96_9BACT</name>
<dbReference type="Proteomes" id="UP000647133">
    <property type="component" value="Unassembled WGS sequence"/>
</dbReference>
<proteinExistence type="predicted"/>
<dbReference type="RefSeq" id="WP_192009382.1">
    <property type="nucleotide sequence ID" value="NZ_JACYTQ010000002.1"/>
</dbReference>